<evidence type="ECO:0000256" key="2">
    <source>
        <dbReference type="ARBA" id="ARBA00007998"/>
    </source>
</evidence>
<feature type="transmembrane region" description="Helical" evidence="8">
    <location>
        <begin position="36"/>
        <end position="57"/>
    </location>
</feature>
<evidence type="ECO:0000256" key="1">
    <source>
        <dbReference type="ARBA" id="ARBA00004141"/>
    </source>
</evidence>
<evidence type="ECO:0000256" key="6">
    <source>
        <dbReference type="ARBA" id="ARBA00022989"/>
    </source>
</evidence>
<gene>
    <name evidence="9" type="ORF">JDW19_03985</name>
</gene>
<comment type="similarity">
    <text evidence="2">Belongs to the amino acid-polyamine-organocation (APC) superfamily. Spore germination protein (SGP) (TC 2.A.3.9) family.</text>
</comment>
<dbReference type="EMBL" id="JAEHFQ010000002">
    <property type="protein sequence ID" value="MBM0632290.1"/>
    <property type="molecule type" value="Genomic_DNA"/>
</dbReference>
<evidence type="ECO:0000256" key="5">
    <source>
        <dbReference type="ARBA" id="ARBA00022692"/>
    </source>
</evidence>
<comment type="subcellular location">
    <subcellularLocation>
        <location evidence="1">Membrane</location>
        <topology evidence="1">Multi-pass membrane protein</topology>
    </subcellularLocation>
</comment>
<feature type="transmembrane region" description="Helical" evidence="8">
    <location>
        <begin position="69"/>
        <end position="92"/>
    </location>
</feature>
<feature type="transmembrane region" description="Helical" evidence="8">
    <location>
        <begin position="337"/>
        <end position="356"/>
    </location>
</feature>
<feature type="transmembrane region" description="Helical" evidence="8">
    <location>
        <begin position="139"/>
        <end position="165"/>
    </location>
</feature>
<evidence type="ECO:0000256" key="3">
    <source>
        <dbReference type="ARBA" id="ARBA00022448"/>
    </source>
</evidence>
<dbReference type="NCBIfam" id="TIGR00912">
    <property type="entry name" value="2A0309"/>
    <property type="match status" value="1"/>
</dbReference>
<evidence type="ECO:0000256" key="8">
    <source>
        <dbReference type="SAM" id="Phobius"/>
    </source>
</evidence>
<dbReference type="PANTHER" id="PTHR34975:SF2">
    <property type="entry name" value="SPORE GERMINATION PROTEIN A2"/>
    <property type="match status" value="1"/>
</dbReference>
<keyword evidence="4" id="KW-0309">Germination</keyword>
<dbReference type="PANTHER" id="PTHR34975">
    <property type="entry name" value="SPORE GERMINATION PROTEIN A2"/>
    <property type="match status" value="1"/>
</dbReference>
<dbReference type="RefSeq" id="WP_165146704.1">
    <property type="nucleotide sequence ID" value="NZ_JAEHFQ010000002.1"/>
</dbReference>
<dbReference type="GO" id="GO:0009847">
    <property type="term" value="P:spore germination"/>
    <property type="evidence" value="ECO:0007669"/>
    <property type="project" value="InterPro"/>
</dbReference>
<dbReference type="InterPro" id="IPR004761">
    <property type="entry name" value="Spore_GerAB"/>
</dbReference>
<dbReference type="AlphaFoldDB" id="A0A8I1LPQ2"/>
<protein>
    <submittedName>
        <fullName evidence="9">Endospore germination permease</fullName>
    </submittedName>
</protein>
<feature type="transmembrane region" description="Helical" evidence="8">
    <location>
        <begin position="185"/>
        <end position="207"/>
    </location>
</feature>
<feature type="transmembrane region" description="Helical" evidence="8">
    <location>
        <begin position="112"/>
        <end position="132"/>
    </location>
</feature>
<accession>A0A8I1LPQ2</accession>
<sequence>MNKTVTRVSGLAIAFSLFQVGSTTLFLLGATAKQDAWLAMLIGALVGFVLLIMYLYMHKLDPHRDLYELLCRYWGKWIGSLGGLLFISYFAYEASRSVRDIGELGALTLLNRTPTEVITFIALIVCADVVWFGPRVWFLLCHIFLLLLVFGYGILLLLTPFTGLIHFEFLFPVLENGLTPVVKAAIPEIVSFPFGQTVLFLVLFKIVTDKRKLQRSIVIVYWITAVFLIVMNELTILVLGPEWAASSTYPLFEVTQLIQLPKIVERADVLFSMILFIGIGIKTAGFMFGAVIGLQTITPFRYKPALLLLSIIIYALTFLSSRLTEFLWFGLHVALVRVWPIFQIALPVLLFLTMLIRKKKRRTYS</sequence>
<dbReference type="Proteomes" id="UP000650605">
    <property type="component" value="Unassembled WGS sequence"/>
</dbReference>
<organism evidence="9 10">
    <name type="scientific">Paenibacillus polymyxa</name>
    <name type="common">Bacillus polymyxa</name>
    <dbReference type="NCBI Taxonomy" id="1406"/>
    <lineage>
        <taxon>Bacteria</taxon>
        <taxon>Bacillati</taxon>
        <taxon>Bacillota</taxon>
        <taxon>Bacilli</taxon>
        <taxon>Bacillales</taxon>
        <taxon>Paenibacillaceae</taxon>
        <taxon>Paenibacillus</taxon>
    </lineage>
</organism>
<keyword evidence="5 8" id="KW-0812">Transmembrane</keyword>
<dbReference type="Pfam" id="PF03845">
    <property type="entry name" value="Spore_permease"/>
    <property type="match status" value="1"/>
</dbReference>
<keyword evidence="7 8" id="KW-0472">Membrane</keyword>
<evidence type="ECO:0000313" key="10">
    <source>
        <dbReference type="Proteomes" id="UP000650605"/>
    </source>
</evidence>
<feature type="transmembrane region" description="Helical" evidence="8">
    <location>
        <begin position="269"/>
        <end position="294"/>
    </location>
</feature>
<feature type="transmembrane region" description="Helical" evidence="8">
    <location>
        <begin position="219"/>
        <end position="240"/>
    </location>
</feature>
<keyword evidence="6 8" id="KW-1133">Transmembrane helix</keyword>
<reference evidence="9" key="1">
    <citation type="submission" date="2020-12" db="EMBL/GenBank/DDBJ databases">
        <title>Paenibacillus polymyxa LMG 27872: a double-edged sword.</title>
        <authorList>
            <person name="Langendries S."/>
            <person name="Garcia Mendez S."/>
            <person name="Beirinckx S."/>
            <person name="Viaene T."/>
            <person name="Baeyen S."/>
            <person name="Goeminne G."/>
            <person name="Willems A."/>
            <person name="Debode J."/>
            <person name="Goormachtig S."/>
        </authorList>
    </citation>
    <scope>NUCLEOTIDE SEQUENCE</scope>
    <source>
        <strain evidence="9">LMG 27872</strain>
    </source>
</reference>
<name>A0A8I1LPQ2_PAEPO</name>
<proteinExistence type="inferred from homology"/>
<evidence type="ECO:0000256" key="7">
    <source>
        <dbReference type="ARBA" id="ARBA00023136"/>
    </source>
</evidence>
<keyword evidence="3" id="KW-0813">Transport</keyword>
<dbReference type="GO" id="GO:0016020">
    <property type="term" value="C:membrane"/>
    <property type="evidence" value="ECO:0007669"/>
    <property type="project" value="UniProtKB-SubCell"/>
</dbReference>
<feature type="transmembrane region" description="Helical" evidence="8">
    <location>
        <begin position="306"/>
        <end position="331"/>
    </location>
</feature>
<feature type="transmembrane region" description="Helical" evidence="8">
    <location>
        <begin position="12"/>
        <end position="30"/>
    </location>
</feature>
<evidence type="ECO:0000313" key="9">
    <source>
        <dbReference type="EMBL" id="MBM0632290.1"/>
    </source>
</evidence>
<evidence type="ECO:0000256" key="4">
    <source>
        <dbReference type="ARBA" id="ARBA00022544"/>
    </source>
</evidence>
<comment type="caution">
    <text evidence="9">The sequence shown here is derived from an EMBL/GenBank/DDBJ whole genome shotgun (WGS) entry which is preliminary data.</text>
</comment>